<dbReference type="PROSITE" id="PS00107">
    <property type="entry name" value="PROTEIN_KINASE_ATP"/>
    <property type="match status" value="1"/>
</dbReference>
<evidence type="ECO:0000256" key="5">
    <source>
        <dbReference type="RuleBase" id="RU000304"/>
    </source>
</evidence>
<dbReference type="PANTHER" id="PTHR44329:SF297">
    <property type="entry name" value="RECEPTOR-INTERACTING SERINE_THREONINE-PROTEIN KINASE 3"/>
    <property type="match status" value="1"/>
</dbReference>
<feature type="domain" description="CARD" evidence="7">
    <location>
        <begin position="370"/>
        <end position="457"/>
    </location>
</feature>
<dbReference type="InterPro" id="IPR017441">
    <property type="entry name" value="Protein_kinase_ATP_BS"/>
</dbReference>
<proteinExistence type="inferred from homology"/>
<keyword evidence="1 5" id="KW-0723">Serine/threonine-protein kinase</keyword>
<dbReference type="PROSITE" id="PS50209">
    <property type="entry name" value="CARD"/>
    <property type="match status" value="1"/>
</dbReference>
<evidence type="ECO:0000256" key="1">
    <source>
        <dbReference type="ARBA" id="ARBA00022527"/>
    </source>
</evidence>
<keyword evidence="1 5" id="KW-0808">Transferase</keyword>
<dbReference type="PROSITE" id="PS00108">
    <property type="entry name" value="PROTEIN_KINASE_ST"/>
    <property type="match status" value="1"/>
</dbReference>
<evidence type="ECO:0000313" key="9">
    <source>
        <dbReference type="Proteomes" id="UP000465112"/>
    </source>
</evidence>
<keyword evidence="1 5" id="KW-0418">Kinase</keyword>
<evidence type="ECO:0000259" key="7">
    <source>
        <dbReference type="PROSITE" id="PS50209"/>
    </source>
</evidence>
<dbReference type="Proteomes" id="UP000465112">
    <property type="component" value="Chromosome 8"/>
</dbReference>
<feature type="domain" description="Protein kinase" evidence="6">
    <location>
        <begin position="16"/>
        <end position="298"/>
    </location>
</feature>
<dbReference type="InterPro" id="IPR001245">
    <property type="entry name" value="Ser-Thr/Tyr_kinase_cat_dom"/>
</dbReference>
<dbReference type="InterPro" id="IPR011009">
    <property type="entry name" value="Kinase-like_dom_sf"/>
</dbReference>
<gene>
    <name evidence="8" type="ORF">PFLUV_G00096810</name>
</gene>
<evidence type="ECO:0000313" key="8">
    <source>
        <dbReference type="EMBL" id="KAF1386624.1"/>
    </source>
</evidence>
<keyword evidence="3 4" id="KW-0067">ATP-binding</keyword>
<dbReference type="Gene3D" id="1.10.533.10">
    <property type="entry name" value="Death Domain, Fas"/>
    <property type="match status" value="1"/>
</dbReference>
<dbReference type="SUPFAM" id="SSF47986">
    <property type="entry name" value="DEATH domain"/>
    <property type="match status" value="1"/>
</dbReference>
<dbReference type="SUPFAM" id="SSF56112">
    <property type="entry name" value="Protein kinase-like (PK-like)"/>
    <property type="match status" value="1"/>
</dbReference>
<protein>
    <recommendedName>
        <fullName evidence="10">Protein kinase domain-containing protein</fullName>
    </recommendedName>
</protein>
<sequence length="457" mass="50933">MALPSQKTELVCGTSLEKWELVGSGGFGHVYKTRHKDWGFDVAIKILNEGVCPFNSYLPHSSSFTKLCDEANHMDKASCEFVLRRYGTYQGYPPGNTTSVQHGIVMEFMGRGSVQSLQEEVSGPLPWPLAFRLAHQVALGMTFLHSKNLMHGDLKPSNVLLTMDLNAKLADFGLSRVSTSALNSNRETTGEIGGSYKYMPPEAFKASYEPVRAFDRYSYGILLWSILRGKEPYPTASYALVELRIPEGDRPCCEEIDKMKLMVDGLEELVDLMKRCWDGSPFKRPTFQGCLEVTENVLTKHEKGIHKAVLDVSTRLESPNSNQPSWAFNVPLQTPEQSESNDTVDNKMILTKTKRSSTQNSVSVSTKIMSDEDKAKFVENNRAELIQRVIEVMAITEELGDMVNPEAYSCVEAKATTQAQMRVLYSGPIRSGGVVVKAAFYNALKKHHPELVKRLGG</sequence>
<evidence type="ECO:0000256" key="4">
    <source>
        <dbReference type="PROSITE-ProRule" id="PRU10141"/>
    </source>
</evidence>
<dbReference type="GO" id="GO:0042981">
    <property type="term" value="P:regulation of apoptotic process"/>
    <property type="evidence" value="ECO:0007669"/>
    <property type="project" value="InterPro"/>
</dbReference>
<dbReference type="PANTHER" id="PTHR44329">
    <property type="entry name" value="SERINE/THREONINE-PROTEIN KINASE TNNI3K-RELATED"/>
    <property type="match status" value="1"/>
</dbReference>
<dbReference type="AlphaFoldDB" id="A0A6A5FB53"/>
<dbReference type="InterPro" id="IPR011029">
    <property type="entry name" value="DEATH-like_dom_sf"/>
</dbReference>
<comment type="caution">
    <text evidence="8">The sequence shown here is derived from an EMBL/GenBank/DDBJ whole genome shotgun (WGS) entry which is preliminary data.</text>
</comment>
<organism evidence="8 9">
    <name type="scientific">Perca fluviatilis</name>
    <name type="common">European perch</name>
    <dbReference type="NCBI Taxonomy" id="8168"/>
    <lineage>
        <taxon>Eukaryota</taxon>
        <taxon>Metazoa</taxon>
        <taxon>Chordata</taxon>
        <taxon>Craniata</taxon>
        <taxon>Vertebrata</taxon>
        <taxon>Euteleostomi</taxon>
        <taxon>Actinopterygii</taxon>
        <taxon>Neopterygii</taxon>
        <taxon>Teleostei</taxon>
        <taxon>Neoteleostei</taxon>
        <taxon>Acanthomorphata</taxon>
        <taxon>Eupercaria</taxon>
        <taxon>Perciformes</taxon>
        <taxon>Percoidei</taxon>
        <taxon>Percidae</taxon>
        <taxon>Percinae</taxon>
        <taxon>Perca</taxon>
    </lineage>
</organism>
<keyword evidence="9" id="KW-1185">Reference proteome</keyword>
<reference evidence="8 9" key="1">
    <citation type="submission" date="2019-06" db="EMBL/GenBank/DDBJ databases">
        <title>A chromosome-scale genome assembly of the European perch, Perca fluviatilis.</title>
        <authorList>
            <person name="Roques C."/>
            <person name="Zahm M."/>
            <person name="Cabau C."/>
            <person name="Klopp C."/>
            <person name="Bouchez O."/>
            <person name="Donnadieu C."/>
            <person name="Kuhl H."/>
            <person name="Gislard M."/>
            <person name="Guendouz S."/>
            <person name="Journot L."/>
            <person name="Haffray P."/>
            <person name="Bestin A."/>
            <person name="Morvezen R."/>
            <person name="Feron R."/>
            <person name="Wen M."/>
            <person name="Jouanno E."/>
            <person name="Herpin A."/>
            <person name="Schartl M."/>
            <person name="Postlethwait J."/>
            <person name="Schaerlinger B."/>
            <person name="Chardard D."/>
            <person name="Lecocq T."/>
            <person name="Poncet C."/>
            <person name="Jaffrelo L."/>
            <person name="Lampietro C."/>
            <person name="Guiguen Y."/>
        </authorList>
    </citation>
    <scope>NUCLEOTIDE SEQUENCE [LARGE SCALE GENOMIC DNA]</scope>
    <source>
        <tissue evidence="8">Blood</tissue>
    </source>
</reference>
<dbReference type="GO" id="GO:0043123">
    <property type="term" value="P:positive regulation of canonical NF-kappaB signal transduction"/>
    <property type="evidence" value="ECO:0007669"/>
    <property type="project" value="UniProtKB-ARBA"/>
</dbReference>
<accession>A0A6A5FB53</accession>
<keyword evidence="2 4" id="KW-0547">Nucleotide-binding</keyword>
<name>A0A6A5FB53_PERFL</name>
<dbReference type="InterPro" id="IPR000719">
    <property type="entry name" value="Prot_kinase_dom"/>
</dbReference>
<dbReference type="SMART" id="SM00220">
    <property type="entry name" value="S_TKc"/>
    <property type="match status" value="1"/>
</dbReference>
<dbReference type="GO" id="GO:0031349">
    <property type="term" value="P:positive regulation of defense response"/>
    <property type="evidence" value="ECO:0007669"/>
    <property type="project" value="UniProtKB-ARBA"/>
</dbReference>
<comment type="similarity">
    <text evidence="5">Belongs to the protein kinase superfamily.</text>
</comment>
<dbReference type="GO" id="GO:0004706">
    <property type="term" value="F:JUN kinase kinase kinase activity"/>
    <property type="evidence" value="ECO:0007669"/>
    <property type="project" value="TreeGrafter"/>
</dbReference>
<evidence type="ECO:0008006" key="10">
    <source>
        <dbReference type="Google" id="ProtNLM"/>
    </source>
</evidence>
<dbReference type="InterPro" id="IPR008271">
    <property type="entry name" value="Ser/Thr_kinase_AS"/>
</dbReference>
<evidence type="ECO:0000259" key="6">
    <source>
        <dbReference type="PROSITE" id="PS50011"/>
    </source>
</evidence>
<dbReference type="Gene3D" id="1.10.510.10">
    <property type="entry name" value="Transferase(Phosphotransferase) domain 1"/>
    <property type="match status" value="1"/>
</dbReference>
<dbReference type="GO" id="GO:0005524">
    <property type="term" value="F:ATP binding"/>
    <property type="evidence" value="ECO:0007669"/>
    <property type="project" value="UniProtKB-UniRule"/>
</dbReference>
<dbReference type="InterPro" id="IPR051681">
    <property type="entry name" value="Ser/Thr_Kinases-Pseudokinases"/>
</dbReference>
<dbReference type="PROSITE" id="PS50011">
    <property type="entry name" value="PROTEIN_KINASE_DOM"/>
    <property type="match status" value="1"/>
</dbReference>
<dbReference type="Pfam" id="PF07714">
    <property type="entry name" value="PK_Tyr_Ser-Thr"/>
    <property type="match status" value="1"/>
</dbReference>
<dbReference type="InterPro" id="IPR001315">
    <property type="entry name" value="CARD"/>
</dbReference>
<evidence type="ECO:0000256" key="2">
    <source>
        <dbReference type="ARBA" id="ARBA00022741"/>
    </source>
</evidence>
<dbReference type="GO" id="GO:0009893">
    <property type="term" value="P:positive regulation of metabolic process"/>
    <property type="evidence" value="ECO:0007669"/>
    <property type="project" value="UniProtKB-ARBA"/>
</dbReference>
<feature type="binding site" evidence="4">
    <location>
        <position position="45"/>
    </location>
    <ligand>
        <name>ATP</name>
        <dbReference type="ChEBI" id="CHEBI:30616"/>
    </ligand>
</feature>
<dbReference type="EMBL" id="VHII01000008">
    <property type="protein sequence ID" value="KAF1386624.1"/>
    <property type="molecule type" value="Genomic_DNA"/>
</dbReference>
<evidence type="ECO:0000256" key="3">
    <source>
        <dbReference type="ARBA" id="ARBA00022840"/>
    </source>
</evidence>